<dbReference type="OrthoDB" id="1900118at2"/>
<dbReference type="EMBL" id="BHYK01000003">
    <property type="protein sequence ID" value="GCD08952.1"/>
    <property type="molecule type" value="Genomic_DNA"/>
</dbReference>
<dbReference type="AlphaFoldDB" id="A0A401UHJ3"/>
<feature type="transmembrane region" description="Helical" evidence="1">
    <location>
        <begin position="238"/>
        <end position="256"/>
    </location>
</feature>
<keyword evidence="1" id="KW-0472">Membrane</keyword>
<evidence type="ECO:0000256" key="1">
    <source>
        <dbReference type="SAM" id="Phobius"/>
    </source>
</evidence>
<keyword evidence="1" id="KW-1133">Transmembrane helix</keyword>
<comment type="caution">
    <text evidence="2">The sequence shown here is derived from an EMBL/GenBank/DDBJ whole genome shotgun (WGS) entry which is preliminary data.</text>
</comment>
<name>A0A401UHJ3_9CLOT</name>
<dbReference type="RefSeq" id="WP_124997925.1">
    <property type="nucleotide sequence ID" value="NZ_BHYK01000003.1"/>
</dbReference>
<keyword evidence="1" id="KW-0812">Transmembrane</keyword>
<protein>
    <submittedName>
        <fullName evidence="2">Uncharacterized protein</fullName>
    </submittedName>
</protein>
<feature type="transmembrane region" description="Helical" evidence="1">
    <location>
        <begin position="108"/>
        <end position="137"/>
    </location>
</feature>
<accession>A0A401UHJ3</accession>
<keyword evidence="3" id="KW-1185">Reference proteome</keyword>
<evidence type="ECO:0000313" key="3">
    <source>
        <dbReference type="Proteomes" id="UP000287872"/>
    </source>
</evidence>
<reference evidence="2 3" key="1">
    <citation type="submission" date="2018-11" db="EMBL/GenBank/DDBJ databases">
        <title>Genome sequencing and assembly of Clostridium tagluense strain A121.</title>
        <authorList>
            <person name="Murakami T."/>
            <person name="Segawa T."/>
            <person name="Shcherbakova V.A."/>
            <person name="Mori H."/>
            <person name="Yoshimura Y."/>
        </authorList>
    </citation>
    <scope>NUCLEOTIDE SEQUENCE [LARGE SCALE GENOMIC DNA]</scope>
    <source>
        <strain evidence="2 3">A121</strain>
    </source>
</reference>
<evidence type="ECO:0000313" key="2">
    <source>
        <dbReference type="EMBL" id="GCD08952.1"/>
    </source>
</evidence>
<sequence>MGIGYVFGCLLSILLWRLDRQGLFNSFNIKLRKKIKNIYLLQTLYFSAVIVIYIGLAFMENSSIMKSTELYNALVAFIVIDISNTERKNLDHTERKRFYDTMSTISRSLICGFIAPLFYIIMIGNGAAIIFALIYNLSFDENLNIIGRVLSIACIIPALIGEMFLYSIYVFKNKSLRIKFKGDYINNLWKTPLLNVDILAAYIESVNFYFHYNGNNMHYLKSYGEYNNKIDDACVKDYLSISYSICFILFIATLLVKLV</sequence>
<gene>
    <name evidence="2" type="ORF">Ctaglu_05750</name>
</gene>
<feature type="transmembrane region" description="Helical" evidence="1">
    <location>
        <begin position="38"/>
        <end position="58"/>
    </location>
</feature>
<dbReference type="Proteomes" id="UP000287872">
    <property type="component" value="Unassembled WGS sequence"/>
</dbReference>
<organism evidence="2 3">
    <name type="scientific">Clostridium tagluense</name>
    <dbReference type="NCBI Taxonomy" id="360422"/>
    <lineage>
        <taxon>Bacteria</taxon>
        <taxon>Bacillati</taxon>
        <taxon>Bacillota</taxon>
        <taxon>Clostridia</taxon>
        <taxon>Eubacteriales</taxon>
        <taxon>Clostridiaceae</taxon>
        <taxon>Clostridium</taxon>
    </lineage>
</organism>
<feature type="transmembrane region" description="Helical" evidence="1">
    <location>
        <begin position="149"/>
        <end position="171"/>
    </location>
</feature>
<proteinExistence type="predicted"/>